<organism evidence="1">
    <name type="scientific">marine sediment metagenome</name>
    <dbReference type="NCBI Taxonomy" id="412755"/>
    <lineage>
        <taxon>unclassified sequences</taxon>
        <taxon>metagenomes</taxon>
        <taxon>ecological metagenomes</taxon>
    </lineage>
</organism>
<gene>
    <name evidence="1" type="ORF">LCGC14_2559870</name>
</gene>
<protein>
    <submittedName>
        <fullName evidence="1">Uncharacterized protein</fullName>
    </submittedName>
</protein>
<evidence type="ECO:0000313" key="1">
    <source>
        <dbReference type="EMBL" id="KKL10032.1"/>
    </source>
</evidence>
<dbReference type="EMBL" id="LAZR01042228">
    <property type="protein sequence ID" value="KKL10032.1"/>
    <property type="molecule type" value="Genomic_DNA"/>
</dbReference>
<sequence length="77" mass="8546">MSASDPTVAELLTKVNVAIYELLTRKVKSWTLGTTTYTYQNLDELRLLRSELKKEVDAGSSSSRRSILLADISGRPS</sequence>
<accession>A0A0F9B885</accession>
<comment type="caution">
    <text evidence="1">The sequence shown here is derived from an EMBL/GenBank/DDBJ whole genome shotgun (WGS) entry which is preliminary data.</text>
</comment>
<proteinExistence type="predicted"/>
<dbReference type="AlphaFoldDB" id="A0A0F9B885"/>
<reference evidence="1" key="1">
    <citation type="journal article" date="2015" name="Nature">
        <title>Complex archaea that bridge the gap between prokaryotes and eukaryotes.</title>
        <authorList>
            <person name="Spang A."/>
            <person name="Saw J.H."/>
            <person name="Jorgensen S.L."/>
            <person name="Zaremba-Niedzwiedzka K."/>
            <person name="Martijn J."/>
            <person name="Lind A.E."/>
            <person name="van Eijk R."/>
            <person name="Schleper C."/>
            <person name="Guy L."/>
            <person name="Ettema T.J."/>
        </authorList>
    </citation>
    <scope>NUCLEOTIDE SEQUENCE</scope>
</reference>
<name>A0A0F9B885_9ZZZZ</name>